<dbReference type="PATRIC" id="fig|1224163.3.peg.1717"/>
<gene>
    <name evidence="2" type="ORF">B841_08545</name>
</gene>
<dbReference type="EMBL" id="CP003924">
    <property type="protein sequence ID" value="AGS35182.1"/>
    <property type="molecule type" value="Genomic_DNA"/>
</dbReference>
<proteinExistence type="predicted"/>
<dbReference type="AlphaFoldDB" id="S5SVU1"/>
<protein>
    <submittedName>
        <fullName evidence="2">Uncharacterized protein</fullName>
    </submittedName>
</protein>
<accession>S5SVU1</accession>
<evidence type="ECO:0000313" key="2">
    <source>
        <dbReference type="EMBL" id="AGS35182.1"/>
    </source>
</evidence>
<feature type="compositionally biased region" description="Acidic residues" evidence="1">
    <location>
        <begin position="19"/>
        <end position="40"/>
    </location>
</feature>
<dbReference type="KEGG" id="cmd:B841_08545"/>
<dbReference type="STRING" id="1224163.B841_08545"/>
<keyword evidence="3" id="KW-1185">Reference proteome</keyword>
<evidence type="ECO:0000313" key="3">
    <source>
        <dbReference type="Proteomes" id="UP000015388"/>
    </source>
</evidence>
<evidence type="ECO:0000256" key="1">
    <source>
        <dbReference type="SAM" id="MobiDB-lite"/>
    </source>
</evidence>
<name>S5SVU1_9CORY</name>
<dbReference type="Proteomes" id="UP000015388">
    <property type="component" value="Chromosome"/>
</dbReference>
<organism evidence="2 3">
    <name type="scientific">Corynebacterium maris DSM 45190</name>
    <dbReference type="NCBI Taxonomy" id="1224163"/>
    <lineage>
        <taxon>Bacteria</taxon>
        <taxon>Bacillati</taxon>
        <taxon>Actinomycetota</taxon>
        <taxon>Actinomycetes</taxon>
        <taxon>Mycobacteriales</taxon>
        <taxon>Corynebacteriaceae</taxon>
        <taxon>Corynebacterium</taxon>
    </lineage>
</organism>
<sequence length="219" mass="22986">MDESAQASAEKSTVTSTTDAEESENPETEERSEDAEEDDAAPAPAPASTEPEIERTAGDNDPAAAEAAGAELAASLDENTEVRTQAPVRAGAPADGADVAAINDLVGGAYEQTTLRGWVSYIPNNSCQALLNDVNAQVQEQYGTTDILDFSVIPETPLSEVPQYTEAQATLQSVDNVAVDGAQASADVTVNSGGQTDTSTMRFLREGDRWTFCSDEYAS</sequence>
<reference evidence="2 3" key="1">
    <citation type="submission" date="2012-11" db="EMBL/GenBank/DDBJ databases">
        <title>The complete genome sequence of Corynebacterium maris Coryn-1 (=DSM 45190).</title>
        <authorList>
            <person name="Schaffert L."/>
            <person name="Albersmeier A."/>
            <person name="Kalinowski J."/>
            <person name="Ruckert C."/>
        </authorList>
    </citation>
    <scope>NUCLEOTIDE SEQUENCE [LARGE SCALE GENOMIC DNA]</scope>
    <source>
        <strain evidence="3">Coryn-1</strain>
    </source>
</reference>
<feature type="region of interest" description="Disordered" evidence="1">
    <location>
        <begin position="1"/>
        <end position="69"/>
    </location>
</feature>
<dbReference type="HOGENOM" id="CLU_100910_0_0_11"/>
<feature type="compositionally biased region" description="Polar residues" evidence="1">
    <location>
        <begin position="1"/>
        <end position="18"/>
    </location>
</feature>